<feature type="transmembrane region" description="Helical" evidence="1">
    <location>
        <begin position="158"/>
        <end position="177"/>
    </location>
</feature>
<dbReference type="RefSeq" id="XP_007769084.1">
    <property type="nucleotide sequence ID" value="XM_007770894.1"/>
</dbReference>
<organism evidence="2 3">
    <name type="scientific">Coniophora puteana (strain RWD-64-598)</name>
    <name type="common">Brown rot fungus</name>
    <dbReference type="NCBI Taxonomy" id="741705"/>
    <lineage>
        <taxon>Eukaryota</taxon>
        <taxon>Fungi</taxon>
        <taxon>Dikarya</taxon>
        <taxon>Basidiomycota</taxon>
        <taxon>Agaricomycotina</taxon>
        <taxon>Agaricomycetes</taxon>
        <taxon>Agaricomycetidae</taxon>
        <taxon>Boletales</taxon>
        <taxon>Coniophorineae</taxon>
        <taxon>Coniophoraceae</taxon>
        <taxon>Coniophora</taxon>
    </lineage>
</organism>
<comment type="caution">
    <text evidence="2">The sequence shown here is derived from an EMBL/GenBank/DDBJ whole genome shotgun (WGS) entry which is preliminary data.</text>
</comment>
<dbReference type="EMBL" id="JH711579">
    <property type="protein sequence ID" value="EIW80195.1"/>
    <property type="molecule type" value="Genomic_DNA"/>
</dbReference>
<keyword evidence="3" id="KW-1185">Reference proteome</keyword>
<dbReference type="Proteomes" id="UP000053558">
    <property type="component" value="Unassembled WGS sequence"/>
</dbReference>
<protein>
    <submittedName>
        <fullName evidence="2">Uncharacterized protein</fullName>
    </submittedName>
</protein>
<feature type="transmembrane region" description="Helical" evidence="1">
    <location>
        <begin position="121"/>
        <end position="146"/>
    </location>
</feature>
<keyword evidence="1" id="KW-1133">Transmembrane helix</keyword>
<feature type="transmembrane region" description="Helical" evidence="1">
    <location>
        <begin position="89"/>
        <end position="114"/>
    </location>
</feature>
<proteinExistence type="predicted"/>
<reference evidence="3" key="1">
    <citation type="journal article" date="2012" name="Science">
        <title>The Paleozoic origin of enzymatic lignin decomposition reconstructed from 31 fungal genomes.</title>
        <authorList>
            <person name="Floudas D."/>
            <person name="Binder M."/>
            <person name="Riley R."/>
            <person name="Barry K."/>
            <person name="Blanchette R.A."/>
            <person name="Henrissat B."/>
            <person name="Martinez A.T."/>
            <person name="Otillar R."/>
            <person name="Spatafora J.W."/>
            <person name="Yadav J.S."/>
            <person name="Aerts A."/>
            <person name="Benoit I."/>
            <person name="Boyd A."/>
            <person name="Carlson A."/>
            <person name="Copeland A."/>
            <person name="Coutinho P.M."/>
            <person name="de Vries R.P."/>
            <person name="Ferreira P."/>
            <person name="Findley K."/>
            <person name="Foster B."/>
            <person name="Gaskell J."/>
            <person name="Glotzer D."/>
            <person name="Gorecki P."/>
            <person name="Heitman J."/>
            <person name="Hesse C."/>
            <person name="Hori C."/>
            <person name="Igarashi K."/>
            <person name="Jurgens J.A."/>
            <person name="Kallen N."/>
            <person name="Kersten P."/>
            <person name="Kohler A."/>
            <person name="Kuees U."/>
            <person name="Kumar T.K.A."/>
            <person name="Kuo A."/>
            <person name="LaButti K."/>
            <person name="Larrondo L.F."/>
            <person name="Lindquist E."/>
            <person name="Ling A."/>
            <person name="Lombard V."/>
            <person name="Lucas S."/>
            <person name="Lundell T."/>
            <person name="Martin R."/>
            <person name="McLaughlin D.J."/>
            <person name="Morgenstern I."/>
            <person name="Morin E."/>
            <person name="Murat C."/>
            <person name="Nagy L.G."/>
            <person name="Nolan M."/>
            <person name="Ohm R.A."/>
            <person name="Patyshakuliyeva A."/>
            <person name="Rokas A."/>
            <person name="Ruiz-Duenas F.J."/>
            <person name="Sabat G."/>
            <person name="Salamov A."/>
            <person name="Samejima M."/>
            <person name="Schmutz J."/>
            <person name="Slot J.C."/>
            <person name="St John F."/>
            <person name="Stenlid J."/>
            <person name="Sun H."/>
            <person name="Sun S."/>
            <person name="Syed K."/>
            <person name="Tsang A."/>
            <person name="Wiebenga A."/>
            <person name="Young D."/>
            <person name="Pisabarro A."/>
            <person name="Eastwood D.C."/>
            <person name="Martin F."/>
            <person name="Cullen D."/>
            <person name="Grigoriev I.V."/>
            <person name="Hibbett D.S."/>
        </authorList>
    </citation>
    <scope>NUCLEOTIDE SEQUENCE [LARGE SCALE GENOMIC DNA]</scope>
    <source>
        <strain evidence="3">RWD-64-598 SS2</strain>
    </source>
</reference>
<dbReference type="AlphaFoldDB" id="A0A5M3MN95"/>
<dbReference type="GeneID" id="19209107"/>
<sequence>MQDGQPVLGKRKKPYKKLFIFRDSTLYLRAESEDSLVVVNITLGVYDYREKGYVVYFSIWNDAGLRINIFNLTTPSSGKTKPASLGDGAITQVFVVLNVVLLQATMSLRVYVLFEKSKRTLLVIGPCFFITQGIAITLTCLSLAQYADYWRQRWREPLASTFALVFEVILCVFSLRYVAKNIPASLWITPRQGARNLARFITVLFVMTGPWMVISLQKSYAKALETKSAGSSEFMTGMVFARAQQDVEGQQSGNLTAISSRTVA</sequence>
<feature type="transmembrane region" description="Helical" evidence="1">
    <location>
        <begin position="197"/>
        <end position="214"/>
    </location>
</feature>
<dbReference type="KEGG" id="cput:CONPUDRAFT_73377"/>
<evidence type="ECO:0000313" key="2">
    <source>
        <dbReference type="EMBL" id="EIW80195.1"/>
    </source>
</evidence>
<evidence type="ECO:0000313" key="3">
    <source>
        <dbReference type="Proteomes" id="UP000053558"/>
    </source>
</evidence>
<keyword evidence="1" id="KW-0472">Membrane</keyword>
<keyword evidence="1" id="KW-0812">Transmembrane</keyword>
<accession>A0A5M3MN95</accession>
<name>A0A5M3MN95_CONPW</name>
<gene>
    <name evidence="2" type="ORF">CONPUDRAFT_73377</name>
</gene>
<evidence type="ECO:0000256" key="1">
    <source>
        <dbReference type="SAM" id="Phobius"/>
    </source>
</evidence>